<evidence type="ECO:0000313" key="2">
    <source>
        <dbReference type="Proteomes" id="UP000832097"/>
    </source>
</evidence>
<reference evidence="1 2" key="1">
    <citation type="submission" date="2022-03" db="EMBL/GenBank/DDBJ databases">
        <title>Mucilaginibacter sp. isolated from the gut of Protaetia brevitarsis seulensis larvae.</title>
        <authorList>
            <person name="Won M."/>
            <person name="Kim S.-J."/>
            <person name="Kwon S.-W."/>
        </authorList>
    </citation>
    <scope>NUCLEOTIDE SEQUENCE [LARGE SCALE GENOMIC DNA]</scope>
    <source>
        <strain evidence="1 2">CFWR-12</strain>
    </source>
</reference>
<sequence>MRTLHNIGNHVFAVANAVRLAERLGAGTVVLPQDSIFNPGSVGAIELTKARVPDGATGIFGSFFYFDSLGFTRTTLERARVLLALRDRLPEQQQSEDFVLHLRAGDVFRPRPHPRYAPPPLDYYLAAIEKTAPARVVAVTQSHDHPYLRVISLHCRSQGIDFLEVNGSAEADFHRLRSARTLCVSQGTFAVSAAWLSKNCDSLLQFDQGPLPPYTTFYPEISQQLGIHVALATATGHPREWHGTAAELVELMSRRNRIDWTSYGPD</sequence>
<dbReference type="EMBL" id="CP094528">
    <property type="protein sequence ID" value="UOE44320.1"/>
    <property type="molecule type" value="Genomic_DNA"/>
</dbReference>
<dbReference type="Proteomes" id="UP000832097">
    <property type="component" value="Chromosome"/>
</dbReference>
<organism evidence="1 2">
    <name type="scientific">Agromyces larvae</name>
    <dbReference type="NCBI Taxonomy" id="2929802"/>
    <lineage>
        <taxon>Bacteria</taxon>
        <taxon>Bacillati</taxon>
        <taxon>Actinomycetota</taxon>
        <taxon>Actinomycetes</taxon>
        <taxon>Micrococcales</taxon>
        <taxon>Microbacteriaceae</taxon>
        <taxon>Agromyces</taxon>
    </lineage>
</organism>
<keyword evidence="2" id="KW-1185">Reference proteome</keyword>
<evidence type="ECO:0000313" key="1">
    <source>
        <dbReference type="EMBL" id="UOE44320.1"/>
    </source>
</evidence>
<protein>
    <submittedName>
        <fullName evidence="1">Uncharacterized protein</fullName>
    </submittedName>
</protein>
<dbReference type="RefSeq" id="WP_243556028.1">
    <property type="nucleotide sequence ID" value="NZ_CP094528.1"/>
</dbReference>
<proteinExistence type="predicted"/>
<accession>A0ABY4C6H9</accession>
<name>A0ABY4C6H9_9MICO</name>
<gene>
    <name evidence="1" type="ORF">MTO99_00555</name>
</gene>